<dbReference type="RefSeq" id="WP_321560263.1">
    <property type="nucleotide sequence ID" value="NZ_CP139558.1"/>
</dbReference>
<dbReference type="Pfam" id="PF12704">
    <property type="entry name" value="MacB_PCD"/>
    <property type="match status" value="1"/>
</dbReference>
<evidence type="ECO:0000313" key="10">
    <source>
        <dbReference type="Proteomes" id="UP001324380"/>
    </source>
</evidence>
<keyword evidence="5 6" id="KW-0472">Membrane</keyword>
<dbReference type="Pfam" id="PF02687">
    <property type="entry name" value="FtsX"/>
    <property type="match status" value="2"/>
</dbReference>
<feature type="transmembrane region" description="Helical" evidence="6">
    <location>
        <begin position="21"/>
        <end position="43"/>
    </location>
</feature>
<reference evidence="9 10" key="1">
    <citation type="submission" date="2023-11" db="EMBL/GenBank/DDBJ databases">
        <title>Analysis of the Genomes of Mucilaginibacter gossypii cycad 4 and M. sabulilitoris SNA2: microbes with the potential for plant growth promotion.</title>
        <authorList>
            <person name="Hirsch A.M."/>
            <person name="Humm E."/>
            <person name="Rubbi M."/>
            <person name="Del Vecchio G."/>
            <person name="Ha S.M."/>
            <person name="Pellegrini M."/>
            <person name="Gunsalus R.P."/>
        </authorList>
    </citation>
    <scope>NUCLEOTIDE SEQUENCE [LARGE SCALE GENOMIC DNA]</scope>
    <source>
        <strain evidence="9 10">SNA2</strain>
    </source>
</reference>
<evidence type="ECO:0000256" key="6">
    <source>
        <dbReference type="SAM" id="Phobius"/>
    </source>
</evidence>
<keyword evidence="10" id="KW-1185">Reference proteome</keyword>
<sequence>MIKNYIKIAWRNIWKNKVFSAINIVGLSVGMAACIVIMLFVFYEKSFDSMHTKNIYRLNEVQKFEGMAASQKVALSMFPMGPTLKNEFPEIKNFTRIRWQQKFQITYGLKKIFSPQVLFVDSTFLKMFDFKLIRGDRETALLKPHSVLLTEETAKKIFGNNDPIGKTITHYGDDTTSYAVTGILANVPKNSQLQFDALFSFNTIFKPQMFTNWGGNWLNTYLELAPGTDIRALEKKFPAYQKKYMRKDNWKFYDLFLLSLKDVHSNAADIGLDYVNYQKFDQKLTNLFAIIALIVLVIACVNFINLSTARSAERAKEVGVRKSIGAQRFQLAVQFLGETVLLSLIALVFAAVLVAIALPYINNLSQRDISLPLMNNGGLIIIIFLSAMFIGVVSGIYPAVFLSSFQPVKVLKGSVEIGKNKSSLRNVLVVSQFTSAVILMIATVFVIKQLRFMQRQDPGFSRDQVVTVPLNMVSPAKYSLLKQELLNSSLIQGVTGSRDILGSHLDQTGVEFKLGDSPLRNLTSTILIVDPDYLNLFKIKLLMGKNFSSEKSSEGKEYIINEALAKELLKDHKNKPMSSLLGQHFGFDSSNVITGIAKDFNFNSLHYKIETLFMVSSKDNGLRQLSVKINGARATEAIAFIRSVWMKELPDLPFEYQFLDDHFSEVYRVDSQVSTVVSILAGLIIIISCLGLFGLASYSAEKRIKEIGVRKVLGASVQNIVLLLSSHFIRLVIIANIIAWPIALYIINRWLQGFAYRINIEWWVFAIAGGVSIIIAFATVSFQSIKAATANPVKSLRSE</sequence>
<dbReference type="PANTHER" id="PTHR30572">
    <property type="entry name" value="MEMBRANE COMPONENT OF TRANSPORTER-RELATED"/>
    <property type="match status" value="1"/>
</dbReference>
<dbReference type="PANTHER" id="PTHR30572:SF18">
    <property type="entry name" value="ABC-TYPE MACROLIDE FAMILY EXPORT SYSTEM PERMEASE COMPONENT 2"/>
    <property type="match status" value="1"/>
</dbReference>
<evidence type="ECO:0000259" key="8">
    <source>
        <dbReference type="Pfam" id="PF12704"/>
    </source>
</evidence>
<dbReference type="InterPro" id="IPR050250">
    <property type="entry name" value="Macrolide_Exporter_MacB"/>
</dbReference>
<evidence type="ECO:0000259" key="7">
    <source>
        <dbReference type="Pfam" id="PF02687"/>
    </source>
</evidence>
<feature type="transmembrane region" description="Helical" evidence="6">
    <location>
        <begin position="378"/>
        <end position="405"/>
    </location>
</feature>
<feature type="transmembrane region" description="Helical" evidence="6">
    <location>
        <begin position="762"/>
        <end position="782"/>
    </location>
</feature>
<dbReference type="InterPro" id="IPR025857">
    <property type="entry name" value="MacB_PCD"/>
</dbReference>
<proteinExistence type="predicted"/>
<feature type="domain" description="ABC3 transporter permease C-terminal" evidence="7">
    <location>
        <begin position="679"/>
        <end position="792"/>
    </location>
</feature>
<gene>
    <name evidence="9" type="ORF">SNE25_17385</name>
</gene>
<feature type="transmembrane region" description="Helical" evidence="6">
    <location>
        <begin position="426"/>
        <end position="447"/>
    </location>
</feature>
<keyword evidence="2" id="KW-1003">Cell membrane</keyword>
<dbReference type="Proteomes" id="UP001324380">
    <property type="component" value="Chromosome"/>
</dbReference>
<keyword evidence="3 6" id="KW-0812">Transmembrane</keyword>
<feature type="transmembrane region" description="Helical" evidence="6">
    <location>
        <begin position="331"/>
        <end position="358"/>
    </location>
</feature>
<feature type="transmembrane region" description="Helical" evidence="6">
    <location>
        <begin position="676"/>
        <end position="699"/>
    </location>
</feature>
<feature type="transmembrane region" description="Helical" evidence="6">
    <location>
        <begin position="287"/>
        <end position="306"/>
    </location>
</feature>
<organism evidence="9 10">
    <name type="scientific">Mucilaginibacter sabulilitoris</name>
    <dbReference type="NCBI Taxonomy" id="1173583"/>
    <lineage>
        <taxon>Bacteria</taxon>
        <taxon>Pseudomonadati</taxon>
        <taxon>Bacteroidota</taxon>
        <taxon>Sphingobacteriia</taxon>
        <taxon>Sphingobacteriales</taxon>
        <taxon>Sphingobacteriaceae</taxon>
        <taxon>Mucilaginibacter</taxon>
    </lineage>
</organism>
<protein>
    <submittedName>
        <fullName evidence="9">FtsX-like permease family protein</fullName>
    </submittedName>
</protein>
<keyword evidence="4 6" id="KW-1133">Transmembrane helix</keyword>
<comment type="subcellular location">
    <subcellularLocation>
        <location evidence="1">Cell membrane</location>
        <topology evidence="1">Multi-pass membrane protein</topology>
    </subcellularLocation>
</comment>
<evidence type="ECO:0000256" key="2">
    <source>
        <dbReference type="ARBA" id="ARBA00022475"/>
    </source>
</evidence>
<evidence type="ECO:0000313" key="9">
    <source>
        <dbReference type="EMBL" id="WPU91095.1"/>
    </source>
</evidence>
<dbReference type="EMBL" id="CP139558">
    <property type="protein sequence ID" value="WPU91095.1"/>
    <property type="molecule type" value="Genomic_DNA"/>
</dbReference>
<evidence type="ECO:0000256" key="3">
    <source>
        <dbReference type="ARBA" id="ARBA00022692"/>
    </source>
</evidence>
<name>A0ABZ0TD03_9SPHI</name>
<feature type="domain" description="ABC3 transporter permease C-terminal" evidence="7">
    <location>
        <begin position="290"/>
        <end position="407"/>
    </location>
</feature>
<accession>A0ABZ0TD03</accession>
<dbReference type="PROSITE" id="PS51257">
    <property type="entry name" value="PROKAR_LIPOPROTEIN"/>
    <property type="match status" value="1"/>
</dbReference>
<evidence type="ECO:0000256" key="4">
    <source>
        <dbReference type="ARBA" id="ARBA00022989"/>
    </source>
</evidence>
<feature type="domain" description="MacB-like periplasmic core" evidence="8">
    <location>
        <begin position="20"/>
        <end position="237"/>
    </location>
</feature>
<dbReference type="InterPro" id="IPR003838">
    <property type="entry name" value="ABC3_permease_C"/>
</dbReference>
<feature type="transmembrane region" description="Helical" evidence="6">
    <location>
        <begin position="720"/>
        <end position="742"/>
    </location>
</feature>
<evidence type="ECO:0000256" key="5">
    <source>
        <dbReference type="ARBA" id="ARBA00023136"/>
    </source>
</evidence>
<evidence type="ECO:0000256" key="1">
    <source>
        <dbReference type="ARBA" id="ARBA00004651"/>
    </source>
</evidence>